<feature type="domain" description="Smr" evidence="2">
    <location>
        <begin position="99"/>
        <end position="189"/>
    </location>
</feature>
<dbReference type="EMBL" id="WJPO01000002">
    <property type="protein sequence ID" value="MRH19892.1"/>
    <property type="molecule type" value="Genomic_DNA"/>
</dbReference>
<dbReference type="SMART" id="SM00463">
    <property type="entry name" value="SMR"/>
    <property type="match status" value="1"/>
</dbReference>
<organism evidence="3 4">
    <name type="scientific">Rhodovulum strictum</name>
    <dbReference type="NCBI Taxonomy" id="58314"/>
    <lineage>
        <taxon>Bacteria</taxon>
        <taxon>Pseudomonadati</taxon>
        <taxon>Pseudomonadota</taxon>
        <taxon>Alphaproteobacteria</taxon>
        <taxon>Rhodobacterales</taxon>
        <taxon>Paracoccaceae</taxon>
        <taxon>Rhodovulum</taxon>
    </lineage>
</organism>
<dbReference type="AlphaFoldDB" id="A0A844BFN3"/>
<feature type="region of interest" description="Disordered" evidence="1">
    <location>
        <begin position="1"/>
        <end position="59"/>
    </location>
</feature>
<evidence type="ECO:0000313" key="4">
    <source>
        <dbReference type="Proteomes" id="UP000466730"/>
    </source>
</evidence>
<protein>
    <submittedName>
        <fullName evidence="3">DNA mismatch repair protein MutS</fullName>
    </submittedName>
</protein>
<dbReference type="Pfam" id="PF01713">
    <property type="entry name" value="Smr"/>
    <property type="match status" value="1"/>
</dbReference>
<feature type="compositionally biased region" description="Pro residues" evidence="1">
    <location>
        <begin position="29"/>
        <end position="54"/>
    </location>
</feature>
<name>A0A844BFN3_9RHOB</name>
<sequence length="192" mass="21010">MPRRRSGQLTGEDRALWDNVARRIRPLPGKRPLPQPEPEPPPTPPQIAPPPTTPIAPFRIGSRANGAAIPAPDPGAEIRMDRKAHTRLKGGKLSPEARIDLHGMTLAEAHPALIRFVLRAQSEGRRLVLVITGKGAGPDGDGPIPERRGVLKRQVPHWLHQPPLAAAVLQVAQAHRRHGGEGALYIYLRRPR</sequence>
<dbReference type="PROSITE" id="PS50828">
    <property type="entry name" value="SMR"/>
    <property type="match status" value="1"/>
</dbReference>
<evidence type="ECO:0000313" key="3">
    <source>
        <dbReference type="EMBL" id="MRH19892.1"/>
    </source>
</evidence>
<evidence type="ECO:0000259" key="2">
    <source>
        <dbReference type="PROSITE" id="PS50828"/>
    </source>
</evidence>
<gene>
    <name evidence="3" type="ORF">GH815_02705</name>
</gene>
<keyword evidence="4" id="KW-1185">Reference proteome</keyword>
<dbReference type="PANTHER" id="PTHR35562:SF2">
    <property type="entry name" value="DNA ENDONUCLEASE SMRA-RELATED"/>
    <property type="match status" value="1"/>
</dbReference>
<evidence type="ECO:0000256" key="1">
    <source>
        <dbReference type="SAM" id="MobiDB-lite"/>
    </source>
</evidence>
<dbReference type="SUPFAM" id="SSF160443">
    <property type="entry name" value="SMR domain-like"/>
    <property type="match status" value="1"/>
</dbReference>
<dbReference type="RefSeq" id="WP_153747192.1">
    <property type="nucleotide sequence ID" value="NZ_BAAADI010000014.1"/>
</dbReference>
<dbReference type="Gene3D" id="3.30.1370.110">
    <property type="match status" value="1"/>
</dbReference>
<dbReference type="Proteomes" id="UP000466730">
    <property type="component" value="Unassembled WGS sequence"/>
</dbReference>
<accession>A0A844BFN3</accession>
<comment type="caution">
    <text evidence="3">The sequence shown here is derived from an EMBL/GenBank/DDBJ whole genome shotgun (WGS) entry which is preliminary data.</text>
</comment>
<proteinExistence type="predicted"/>
<dbReference type="OrthoDB" id="7165597at2"/>
<dbReference type="InterPro" id="IPR002625">
    <property type="entry name" value="Smr_dom"/>
</dbReference>
<dbReference type="PANTHER" id="PTHR35562">
    <property type="entry name" value="DNA ENDONUCLEASE SMRA-RELATED"/>
    <property type="match status" value="1"/>
</dbReference>
<dbReference type="InterPro" id="IPR036063">
    <property type="entry name" value="Smr_dom_sf"/>
</dbReference>
<reference evidence="3 4" key="1">
    <citation type="submission" date="2019-11" db="EMBL/GenBank/DDBJ databases">
        <title>Draft Whole-Genome sequence of the marine photosynthetic bacterium Rhodovulum strictum DSM 11289.</title>
        <authorList>
            <person name="Kyndt J.A."/>
            <person name="Meyer T.E."/>
        </authorList>
    </citation>
    <scope>NUCLEOTIDE SEQUENCE [LARGE SCALE GENOMIC DNA]</scope>
    <source>
        <strain evidence="3 4">DSM 11289</strain>
    </source>
</reference>